<accession>A0ABN9U786</accession>
<evidence type="ECO:0000259" key="2">
    <source>
        <dbReference type="Pfam" id="PF14295"/>
    </source>
</evidence>
<proteinExistence type="predicted"/>
<dbReference type="SUPFAM" id="SSF57414">
    <property type="entry name" value="Hairpin loop containing domain-like"/>
    <property type="match status" value="1"/>
</dbReference>
<dbReference type="Proteomes" id="UP001189429">
    <property type="component" value="Unassembled WGS sequence"/>
</dbReference>
<sequence length="196" mass="20921">MQPQHAAVALPGSSRRGPGRYASVCGEDAGAEAPPAATGRRKAWTVAALVAGTAAVAGTATWLRAGRDSHRLRVGLQAGPLVLQETGAPGGTLVQNVEYNLDGGWFQSMDHIPTAVLCQTLCQGEPKCNYFTWVKNAGLDGCPSQCWLKGGELKYQTPKEGRDLRYARAAPHAPGHRPARWRRHPVLLGPVRRAGQ</sequence>
<evidence type="ECO:0000313" key="4">
    <source>
        <dbReference type="Proteomes" id="UP001189429"/>
    </source>
</evidence>
<dbReference type="EMBL" id="CAUYUJ010015460">
    <property type="protein sequence ID" value="CAK0854203.1"/>
    <property type="molecule type" value="Genomic_DNA"/>
</dbReference>
<protein>
    <recommendedName>
        <fullName evidence="2">Apple domain-containing protein</fullName>
    </recommendedName>
</protein>
<evidence type="ECO:0000313" key="3">
    <source>
        <dbReference type="EMBL" id="CAK0854203.1"/>
    </source>
</evidence>
<evidence type="ECO:0000256" key="1">
    <source>
        <dbReference type="SAM" id="MobiDB-lite"/>
    </source>
</evidence>
<dbReference type="InterPro" id="IPR003609">
    <property type="entry name" value="Pan_app"/>
</dbReference>
<gene>
    <name evidence="3" type="ORF">PCOR1329_LOCUS45393</name>
</gene>
<feature type="domain" description="Apple" evidence="2">
    <location>
        <begin position="114"/>
        <end position="149"/>
    </location>
</feature>
<reference evidence="3" key="1">
    <citation type="submission" date="2023-10" db="EMBL/GenBank/DDBJ databases">
        <authorList>
            <person name="Chen Y."/>
            <person name="Shah S."/>
            <person name="Dougan E. K."/>
            <person name="Thang M."/>
            <person name="Chan C."/>
        </authorList>
    </citation>
    <scope>NUCLEOTIDE SEQUENCE [LARGE SCALE GENOMIC DNA]</scope>
</reference>
<comment type="caution">
    <text evidence="3">The sequence shown here is derived from an EMBL/GenBank/DDBJ whole genome shotgun (WGS) entry which is preliminary data.</text>
</comment>
<organism evidence="3 4">
    <name type="scientific">Prorocentrum cordatum</name>
    <dbReference type="NCBI Taxonomy" id="2364126"/>
    <lineage>
        <taxon>Eukaryota</taxon>
        <taxon>Sar</taxon>
        <taxon>Alveolata</taxon>
        <taxon>Dinophyceae</taxon>
        <taxon>Prorocentrales</taxon>
        <taxon>Prorocentraceae</taxon>
        <taxon>Prorocentrum</taxon>
    </lineage>
</organism>
<feature type="region of interest" description="Disordered" evidence="1">
    <location>
        <begin position="1"/>
        <end position="23"/>
    </location>
</feature>
<keyword evidence="4" id="KW-1185">Reference proteome</keyword>
<dbReference type="Gene3D" id="3.50.4.10">
    <property type="entry name" value="Hepatocyte Growth Factor"/>
    <property type="match status" value="1"/>
</dbReference>
<dbReference type="Pfam" id="PF14295">
    <property type="entry name" value="PAN_4"/>
    <property type="match status" value="1"/>
</dbReference>
<name>A0ABN9U786_9DINO</name>